<evidence type="ECO:0000256" key="1">
    <source>
        <dbReference type="ARBA" id="ARBA00001420"/>
    </source>
</evidence>
<comment type="caution">
    <text evidence="7">The sequence shown here is derived from an EMBL/GenBank/DDBJ whole genome shotgun (WGS) entry which is preliminary data.</text>
</comment>
<dbReference type="InterPro" id="IPR005300">
    <property type="entry name" value="MltA_B"/>
</dbReference>
<dbReference type="EMBL" id="JYFE01000060">
    <property type="protein sequence ID" value="KIT14958.1"/>
    <property type="molecule type" value="Genomic_DNA"/>
</dbReference>
<keyword evidence="8" id="KW-1185">Reference proteome</keyword>
<reference evidence="7 8" key="1">
    <citation type="submission" date="2015-02" db="EMBL/GenBank/DDBJ databases">
        <title>Genome Sequence of Jannaschia aquimarina DSM28248, a member of the Roseobacter clade.</title>
        <authorList>
            <person name="Voget S."/>
            <person name="Daniel R."/>
        </authorList>
    </citation>
    <scope>NUCLEOTIDE SEQUENCE [LARGE SCALE GENOMIC DNA]</scope>
    <source>
        <strain evidence="7 8">GSW-M26</strain>
    </source>
</reference>
<dbReference type="Proteomes" id="UP000032232">
    <property type="component" value="Unassembled WGS sequence"/>
</dbReference>
<dbReference type="GO" id="GO:0071555">
    <property type="term" value="P:cell wall organization"/>
    <property type="evidence" value="ECO:0007669"/>
    <property type="project" value="UniProtKB-KW"/>
</dbReference>
<dbReference type="STRING" id="935700.jaqu_32830"/>
<keyword evidence="4" id="KW-0961">Cell wall biogenesis/degradation</keyword>
<name>A0A0D1D4G3_9RHOB</name>
<organism evidence="7 8">
    <name type="scientific">Jannaschia aquimarina</name>
    <dbReference type="NCBI Taxonomy" id="935700"/>
    <lineage>
        <taxon>Bacteria</taxon>
        <taxon>Pseudomonadati</taxon>
        <taxon>Pseudomonadota</taxon>
        <taxon>Alphaproteobacteria</taxon>
        <taxon>Rhodobacterales</taxon>
        <taxon>Roseobacteraceae</taxon>
        <taxon>Jannaschia</taxon>
    </lineage>
</organism>
<dbReference type="CDD" id="cd14485">
    <property type="entry name" value="mltA_like_LT_A"/>
    <property type="match status" value="1"/>
</dbReference>
<dbReference type="GO" id="GO:0004553">
    <property type="term" value="F:hydrolase activity, hydrolyzing O-glycosyl compounds"/>
    <property type="evidence" value="ECO:0007669"/>
    <property type="project" value="InterPro"/>
</dbReference>
<feature type="domain" description="Lytic transglycosylase MltA" evidence="6">
    <location>
        <begin position="60"/>
        <end position="189"/>
    </location>
</feature>
<dbReference type="InterPro" id="IPR026044">
    <property type="entry name" value="MltA"/>
</dbReference>
<dbReference type="SMART" id="SM00925">
    <property type="entry name" value="MltA"/>
    <property type="match status" value="1"/>
</dbReference>
<dbReference type="InterPro" id="IPR010611">
    <property type="entry name" value="3D_dom"/>
</dbReference>
<dbReference type="GO" id="GO:0009254">
    <property type="term" value="P:peptidoglycan turnover"/>
    <property type="evidence" value="ECO:0007669"/>
    <property type="project" value="InterPro"/>
</dbReference>
<dbReference type="AlphaFoldDB" id="A0A0D1D4G3"/>
<dbReference type="RefSeq" id="WP_052501018.1">
    <property type="nucleotide sequence ID" value="NZ_FZPF01000001.1"/>
</dbReference>
<dbReference type="OrthoDB" id="9783686at2"/>
<proteinExistence type="predicted"/>
<dbReference type="SUPFAM" id="SSF50685">
    <property type="entry name" value="Barwin-like endoglucanases"/>
    <property type="match status" value="1"/>
</dbReference>
<dbReference type="Pfam" id="PF03562">
    <property type="entry name" value="MltA"/>
    <property type="match status" value="1"/>
</dbReference>
<sequence length="286" mass="30706">MPEALTLVDPATLDGWTSDDLSEGLSAAGIAATGDPAAFLATTYDFDAIPTHFTGYYEPELRGSPVRTDDFPVPIHAPPPGGTGATRAEIEEKDLLADYEIAWLADEVDRFFLQVQGSGRIIYPDGQVLRVSYAAKNGHPYISVGRILIESGEFNERRITADAVKSWLRADPVRGREMMRRNPSYVMFRALHGAEARQGPPGALGLPVTAGRSLAVDPELVPLGSLVWVEVDGPEGPIRRLCVAQDTGSAIRGARADLFYGTGEEAGRAAGALNHAGRMIVLRPRG</sequence>
<dbReference type="PANTHER" id="PTHR30124:SF0">
    <property type="entry name" value="MEMBRANE-BOUND LYTIC MUREIN TRANSGLYCOSYLASE A"/>
    <property type="match status" value="1"/>
</dbReference>
<dbReference type="GO" id="GO:0008933">
    <property type="term" value="F:peptidoglycan lytic transglycosylase activity"/>
    <property type="evidence" value="ECO:0007669"/>
    <property type="project" value="TreeGrafter"/>
</dbReference>
<evidence type="ECO:0000256" key="2">
    <source>
        <dbReference type="ARBA" id="ARBA00012587"/>
    </source>
</evidence>
<dbReference type="PANTHER" id="PTHR30124">
    <property type="entry name" value="MEMBRANE-BOUND LYTIC MUREIN TRANSGLYCOSYLASE A"/>
    <property type="match status" value="1"/>
</dbReference>
<dbReference type="Gene3D" id="2.40.240.50">
    <property type="entry name" value="Barwin-like endoglucanases"/>
    <property type="match status" value="1"/>
</dbReference>
<comment type="catalytic activity">
    <reaction evidence="1">
        <text>Exolytic cleavage of the (1-&gt;4)-beta-glycosidic linkage between N-acetylmuramic acid (MurNAc) and N-acetylglucosamine (GlcNAc) residues in peptidoglycan, from either the reducing or the non-reducing ends of the peptidoglycan chains, with concomitant formation of a 1,6-anhydrobond in the MurNAc residue.</text>
        <dbReference type="EC" id="4.2.2.n1"/>
    </reaction>
</comment>
<evidence type="ECO:0000256" key="3">
    <source>
        <dbReference type="ARBA" id="ARBA00023239"/>
    </source>
</evidence>
<evidence type="ECO:0000256" key="4">
    <source>
        <dbReference type="ARBA" id="ARBA00023316"/>
    </source>
</evidence>
<evidence type="ECO:0000259" key="6">
    <source>
        <dbReference type="SMART" id="SM00925"/>
    </source>
</evidence>
<gene>
    <name evidence="7" type="primary">mltA</name>
    <name evidence="7" type="ORF">jaqu_32830</name>
</gene>
<evidence type="ECO:0000256" key="5">
    <source>
        <dbReference type="ARBA" id="ARBA00030918"/>
    </source>
</evidence>
<dbReference type="Gene3D" id="2.40.40.10">
    <property type="entry name" value="RlpA-like domain"/>
    <property type="match status" value="1"/>
</dbReference>
<dbReference type="EC" id="4.2.2.n1" evidence="2"/>
<dbReference type="Pfam" id="PF06725">
    <property type="entry name" value="3D"/>
    <property type="match status" value="1"/>
</dbReference>
<accession>A0A0D1D4G3</accession>
<keyword evidence="3 7" id="KW-0456">Lyase</keyword>
<dbReference type="PATRIC" id="fig|935700.4.peg.3390"/>
<dbReference type="CDD" id="cd14668">
    <property type="entry name" value="mlta_B"/>
    <property type="match status" value="1"/>
</dbReference>
<dbReference type="GO" id="GO:0019867">
    <property type="term" value="C:outer membrane"/>
    <property type="evidence" value="ECO:0007669"/>
    <property type="project" value="InterPro"/>
</dbReference>
<dbReference type="GO" id="GO:0009253">
    <property type="term" value="P:peptidoglycan catabolic process"/>
    <property type="evidence" value="ECO:0007669"/>
    <property type="project" value="TreeGrafter"/>
</dbReference>
<evidence type="ECO:0000313" key="7">
    <source>
        <dbReference type="EMBL" id="KIT14958.1"/>
    </source>
</evidence>
<evidence type="ECO:0000313" key="8">
    <source>
        <dbReference type="Proteomes" id="UP000032232"/>
    </source>
</evidence>
<protein>
    <recommendedName>
        <fullName evidence="2">peptidoglycan lytic exotransglycosylase</fullName>
        <ecNumber evidence="2">4.2.2.n1</ecNumber>
    </recommendedName>
    <alternativeName>
        <fullName evidence="5">Murein hydrolase A</fullName>
    </alternativeName>
</protein>
<dbReference type="InterPro" id="IPR036908">
    <property type="entry name" value="RlpA-like_sf"/>
</dbReference>